<dbReference type="Proteomes" id="UP001190700">
    <property type="component" value="Unassembled WGS sequence"/>
</dbReference>
<evidence type="ECO:0000313" key="4">
    <source>
        <dbReference type="EMBL" id="KAK3255775.1"/>
    </source>
</evidence>
<feature type="repeat" description="ARM" evidence="2">
    <location>
        <begin position="412"/>
        <end position="456"/>
    </location>
</feature>
<gene>
    <name evidence="4" type="ORF">CYMTET_35064</name>
</gene>
<accession>A0AAE0FA16</accession>
<dbReference type="InterPro" id="IPR000225">
    <property type="entry name" value="Armadillo"/>
</dbReference>
<dbReference type="InterPro" id="IPR016024">
    <property type="entry name" value="ARM-type_fold"/>
</dbReference>
<dbReference type="InterPro" id="IPR011989">
    <property type="entry name" value="ARM-like"/>
</dbReference>
<keyword evidence="5" id="KW-1185">Reference proteome</keyword>
<dbReference type="EMBL" id="LGRX02022287">
    <property type="protein sequence ID" value="KAK3255775.1"/>
    <property type="molecule type" value="Genomic_DNA"/>
</dbReference>
<proteinExistence type="predicted"/>
<evidence type="ECO:0000256" key="2">
    <source>
        <dbReference type="PROSITE-ProRule" id="PRU00259"/>
    </source>
</evidence>
<evidence type="ECO:0000313" key="5">
    <source>
        <dbReference type="Proteomes" id="UP001190700"/>
    </source>
</evidence>
<comment type="caution">
    <text evidence="4">The sequence shown here is derived from an EMBL/GenBank/DDBJ whole genome shotgun (WGS) entry which is preliminary data.</text>
</comment>
<feature type="region of interest" description="Disordered" evidence="3">
    <location>
        <begin position="196"/>
        <end position="222"/>
    </location>
</feature>
<dbReference type="SMART" id="SM00185">
    <property type="entry name" value="ARM"/>
    <property type="match status" value="5"/>
</dbReference>
<dbReference type="AlphaFoldDB" id="A0AAE0FA16"/>
<dbReference type="Gene3D" id="1.25.10.10">
    <property type="entry name" value="Leucine-rich Repeat Variant"/>
    <property type="match status" value="2"/>
</dbReference>
<name>A0AAE0FA16_9CHLO</name>
<organism evidence="4 5">
    <name type="scientific">Cymbomonas tetramitiformis</name>
    <dbReference type="NCBI Taxonomy" id="36881"/>
    <lineage>
        <taxon>Eukaryota</taxon>
        <taxon>Viridiplantae</taxon>
        <taxon>Chlorophyta</taxon>
        <taxon>Pyramimonadophyceae</taxon>
        <taxon>Pyramimonadales</taxon>
        <taxon>Pyramimonadaceae</taxon>
        <taxon>Cymbomonas</taxon>
    </lineage>
</organism>
<dbReference type="PANTHER" id="PTHR23315:SF7">
    <property type="entry name" value="U-BOX DOMAIN-CONTAINING PROTEIN 4"/>
    <property type="match status" value="1"/>
</dbReference>
<dbReference type="PROSITE" id="PS50176">
    <property type="entry name" value="ARM_REPEAT"/>
    <property type="match status" value="1"/>
</dbReference>
<evidence type="ECO:0000256" key="3">
    <source>
        <dbReference type="SAM" id="MobiDB-lite"/>
    </source>
</evidence>
<evidence type="ECO:0000256" key="1">
    <source>
        <dbReference type="ARBA" id="ARBA00022786"/>
    </source>
</evidence>
<dbReference type="PANTHER" id="PTHR23315">
    <property type="entry name" value="U BOX DOMAIN-CONTAINING"/>
    <property type="match status" value="1"/>
</dbReference>
<dbReference type="SUPFAM" id="SSF48371">
    <property type="entry name" value="ARM repeat"/>
    <property type="match status" value="1"/>
</dbReference>
<sequence length="690" mass="74593">MAWLQTLAGWFDNTLDPNVQDEDADVSLQRLASNMYEREQTYLGDGSKTRDAEELAKLRGMWDDTKWMAAHTTASTSRLTLPSGAVRPQPPQGVDAKASYSLAAAAPAEVIQPPQPEECSQVRSQGADGVEELRAHMQRLQSSNHPAEAVAMKHQAAEAALALEANQLARHMNAPRIAAVQAMGEVRAEDYVNRPLREPRPATPSMAAPPQGDAPSEPSQAASVCWTKDTLVELARQYSIRYQDEVWGAVRSHVLLESGQDAFTILEQHDAHVAAQKRIYEPEPTAEGPIGPKPHLSGFQAPELWHGNQKEKAQGWDVAPEPKLEVSTGISSLAEILHTVEGDQRMGSALSVRVLACKGREMQDELVSKGVLGPLVDMLTKCSPPGQAAAAGAIQKIVSHHKENQMEAVRMRAVPPLVKMVWGDNATTEGRKHATCALRNIANAPSNIEHLMNGGVAAPLVRLLELAVAKMALPQRTAQSQEELNLEELATCHAAAETVRNLAGNEATVPAGRMTDTAMNSIFGAAKRPSKAFVDAGVVPALVCMLRNGRTEHAWEVSAGAICNICHSNPHARSQVLSSYVVPYLVEVYMCAGPRAKAAAAAALWAVYSISSPNELNTIVVAAHQEQTDASPLCWSDGVRAWHCGVWLHGEGAWWEPPVPLVRMLQDSLEHGAGDHPLAPPYRMPLRDPP</sequence>
<keyword evidence="1" id="KW-0833">Ubl conjugation pathway</keyword>
<reference evidence="4 5" key="1">
    <citation type="journal article" date="2015" name="Genome Biol. Evol.">
        <title>Comparative Genomics of a Bacterivorous Green Alga Reveals Evolutionary Causalities and Consequences of Phago-Mixotrophic Mode of Nutrition.</title>
        <authorList>
            <person name="Burns J.A."/>
            <person name="Paasch A."/>
            <person name="Narechania A."/>
            <person name="Kim E."/>
        </authorList>
    </citation>
    <scope>NUCLEOTIDE SEQUENCE [LARGE SCALE GENOMIC DNA]</scope>
    <source>
        <strain evidence="4 5">PLY_AMNH</strain>
    </source>
</reference>
<protein>
    <submittedName>
        <fullName evidence="4">Uncharacterized protein</fullName>
    </submittedName>
</protein>